<proteinExistence type="predicted"/>
<keyword evidence="2" id="KW-1185">Reference proteome</keyword>
<dbReference type="AlphaFoldDB" id="A0A1M7LSE9"/>
<reference evidence="1 2" key="1">
    <citation type="submission" date="2016-11" db="EMBL/GenBank/DDBJ databases">
        <authorList>
            <person name="Varghese N."/>
            <person name="Submissions S."/>
        </authorList>
    </citation>
    <scope>NUCLEOTIDE SEQUENCE [LARGE SCALE GENOMIC DNA]</scope>
    <source>
        <strain evidence="1 2">DSM 28249</strain>
    </source>
</reference>
<dbReference type="Proteomes" id="UP000322545">
    <property type="component" value="Unassembled WGS sequence"/>
</dbReference>
<evidence type="ECO:0000313" key="1">
    <source>
        <dbReference type="EMBL" id="SHM81000.1"/>
    </source>
</evidence>
<sequence>KKGLQGLVVGRKYAFTSGAEAVLGSWTV</sequence>
<accession>A0A1M7LSE9</accession>
<gene>
    <name evidence="1" type="ORF">SAMN05443432_1227</name>
</gene>
<organism evidence="1 2">
    <name type="scientific">Roseovarius litoreus</name>
    <dbReference type="NCBI Taxonomy" id="1155722"/>
    <lineage>
        <taxon>Bacteria</taxon>
        <taxon>Pseudomonadati</taxon>
        <taxon>Pseudomonadota</taxon>
        <taxon>Alphaproteobacteria</taxon>
        <taxon>Rhodobacterales</taxon>
        <taxon>Roseobacteraceae</taxon>
        <taxon>Roseovarius</taxon>
    </lineage>
</organism>
<evidence type="ECO:0000313" key="2">
    <source>
        <dbReference type="Proteomes" id="UP000322545"/>
    </source>
</evidence>
<dbReference type="EMBL" id="FRCB01000022">
    <property type="protein sequence ID" value="SHM81000.1"/>
    <property type="molecule type" value="Genomic_DNA"/>
</dbReference>
<feature type="non-terminal residue" evidence="1">
    <location>
        <position position="1"/>
    </location>
</feature>
<name>A0A1M7LSE9_9RHOB</name>
<protein>
    <submittedName>
        <fullName evidence="1">Uncharacterized protein</fullName>
    </submittedName>
</protein>